<dbReference type="PROSITE" id="PS50125">
    <property type="entry name" value="GUANYLATE_CYCLASE_2"/>
    <property type="match status" value="1"/>
</dbReference>
<proteinExistence type="predicted"/>
<dbReference type="Pfam" id="PF00211">
    <property type="entry name" value="Guanylate_cyc"/>
    <property type="match status" value="1"/>
</dbReference>
<sequence>MKIFRKELTNNEIIFYVRRALWILLAWTLISNIIFLYDYATLVSANALTSNFDLEVSFKANLLVSIVAGLFGGIFTVNIMELWLRKYAFWKALIFITILYVVIAMVVGTIGAYYFYSDSLGLAVGSQELLNRVLQFYTEHIFIKNFVIWLFIVLLTLIVLMINDKYGPGVFPDYLMGRYFLPKNETRIFMFADIRDATRIAEKLGEQEYFNFLKDFFNDIAPAIMQTKGEVYQYVGDEVVITWKMKNGVKNANALRCYYRMKNIIYKKSVRYYKRYNALPDFKVGFHYGQVMVGELGKIKRDIAFSGDVLNTTARIQGMCNDKGVDILASKAFADLLKKLPKNTRVVKVGDELLKGKSEQVSLVTFDRDISAK</sequence>
<dbReference type="PANTHER" id="PTHR43081:SF1">
    <property type="entry name" value="ADENYLATE CYCLASE, TERMINAL-DIFFERENTIATION SPECIFIC"/>
    <property type="match status" value="1"/>
</dbReference>
<feature type="transmembrane region" description="Helical" evidence="1">
    <location>
        <begin position="141"/>
        <end position="162"/>
    </location>
</feature>
<name>A0A0A2GQE9_9FLAO</name>
<dbReference type="PANTHER" id="PTHR43081">
    <property type="entry name" value="ADENYLATE CYCLASE, TERMINAL-DIFFERENTIATION SPECIFIC-RELATED"/>
    <property type="match status" value="1"/>
</dbReference>
<keyword evidence="4" id="KW-1185">Reference proteome</keyword>
<evidence type="ECO:0000259" key="2">
    <source>
        <dbReference type="PROSITE" id="PS50125"/>
    </source>
</evidence>
<dbReference type="EMBL" id="JSAQ01000001">
    <property type="protein sequence ID" value="KGO05407.1"/>
    <property type="molecule type" value="Genomic_DNA"/>
</dbReference>
<dbReference type="CDD" id="cd07302">
    <property type="entry name" value="CHD"/>
    <property type="match status" value="1"/>
</dbReference>
<dbReference type="SUPFAM" id="SSF55073">
    <property type="entry name" value="Nucleotide cyclase"/>
    <property type="match status" value="1"/>
</dbReference>
<dbReference type="Gene3D" id="3.30.70.1230">
    <property type="entry name" value="Nucleotide cyclase"/>
    <property type="match status" value="1"/>
</dbReference>
<dbReference type="GO" id="GO:0004016">
    <property type="term" value="F:adenylate cyclase activity"/>
    <property type="evidence" value="ECO:0007669"/>
    <property type="project" value="UniProtKB-ARBA"/>
</dbReference>
<dbReference type="RefSeq" id="WP_035324487.1">
    <property type="nucleotide sequence ID" value="NZ_CP015125.1"/>
</dbReference>
<dbReference type="GO" id="GO:0009190">
    <property type="term" value="P:cyclic nucleotide biosynthetic process"/>
    <property type="evidence" value="ECO:0007669"/>
    <property type="project" value="InterPro"/>
</dbReference>
<feature type="domain" description="Guanylate cyclase" evidence="2">
    <location>
        <begin position="188"/>
        <end position="317"/>
    </location>
</feature>
<dbReference type="PATRIC" id="fig|1300343.5.peg.2542"/>
<dbReference type="OrthoDB" id="9768499at2"/>
<feature type="transmembrane region" description="Helical" evidence="1">
    <location>
        <begin position="21"/>
        <end position="40"/>
    </location>
</feature>
<dbReference type="GO" id="GO:0035556">
    <property type="term" value="P:intracellular signal transduction"/>
    <property type="evidence" value="ECO:0007669"/>
    <property type="project" value="InterPro"/>
</dbReference>
<dbReference type="AlphaFoldDB" id="A0A0A2GQE9"/>
<dbReference type="InterPro" id="IPR001054">
    <property type="entry name" value="A/G_cyclase"/>
</dbReference>
<reference evidence="3 4" key="1">
    <citation type="submission" date="2014-10" db="EMBL/GenBank/DDBJ databases">
        <title>Draft genome sequence of the proteorhodopsin-containing marine bacterium Dokdonia donghaensis.</title>
        <authorList>
            <person name="Gomez-Consarnau L."/>
            <person name="Gonzalez J.M."/>
            <person name="Riedel T."/>
            <person name="Jaenicke S."/>
            <person name="Wagner-Doebler I."/>
            <person name="Fuhrman J.A."/>
        </authorList>
    </citation>
    <scope>NUCLEOTIDE SEQUENCE [LARGE SCALE GENOMIC DNA]</scope>
    <source>
        <strain evidence="3 4">DSW-1</strain>
    </source>
</reference>
<gene>
    <name evidence="3" type="ORF">NV36_00135</name>
</gene>
<accession>A0A0A2GQE9</accession>
<organism evidence="3 4">
    <name type="scientific">Dokdonia donghaensis DSW-1</name>
    <dbReference type="NCBI Taxonomy" id="1300343"/>
    <lineage>
        <taxon>Bacteria</taxon>
        <taxon>Pseudomonadati</taxon>
        <taxon>Bacteroidota</taxon>
        <taxon>Flavobacteriia</taxon>
        <taxon>Flavobacteriales</taxon>
        <taxon>Flavobacteriaceae</taxon>
        <taxon>Dokdonia</taxon>
    </lineage>
</organism>
<protein>
    <recommendedName>
        <fullName evidence="2">Guanylate cyclase domain-containing protein</fullName>
    </recommendedName>
</protein>
<keyword evidence="1" id="KW-1133">Transmembrane helix</keyword>
<evidence type="ECO:0000313" key="3">
    <source>
        <dbReference type="EMBL" id="KGO05407.1"/>
    </source>
</evidence>
<feature type="transmembrane region" description="Helical" evidence="1">
    <location>
        <begin position="60"/>
        <end position="80"/>
    </location>
</feature>
<comment type="caution">
    <text evidence="3">The sequence shown here is derived from an EMBL/GenBank/DDBJ whole genome shotgun (WGS) entry which is preliminary data.</text>
</comment>
<evidence type="ECO:0000313" key="4">
    <source>
        <dbReference type="Proteomes" id="UP000030140"/>
    </source>
</evidence>
<dbReference type="Proteomes" id="UP000030140">
    <property type="component" value="Unassembled WGS sequence"/>
</dbReference>
<dbReference type="InterPro" id="IPR050697">
    <property type="entry name" value="Adenylyl/Guanylyl_Cyclase_3/4"/>
</dbReference>
<keyword evidence="1" id="KW-0472">Membrane</keyword>
<dbReference type="InterPro" id="IPR029787">
    <property type="entry name" value="Nucleotide_cyclase"/>
</dbReference>
<keyword evidence="1" id="KW-0812">Transmembrane</keyword>
<dbReference type="KEGG" id="ddo:I597_2515"/>
<evidence type="ECO:0000256" key="1">
    <source>
        <dbReference type="SAM" id="Phobius"/>
    </source>
</evidence>
<feature type="transmembrane region" description="Helical" evidence="1">
    <location>
        <begin position="92"/>
        <end position="116"/>
    </location>
</feature>